<sequence>MAEAEAERDDGIEAVSIVTPNWTHHRIAAAFLKAGIDVILDKPMTTTVSDARELVELQRATDRVLVMTYPYAHHAMVRQAKHMIRNGAVGTIRQAHVEYAQEWATSPVPDRGKGAIWRQDPEKVGRTSTTGDIGTHAYHLLHTITGQDIASVRAEFHNCGAPKPMEDTAYINFRLENGAPGILWVTQAAPGQYCGLRIRVWGDKGGLDWDQEKPEVLRYVPSGEQEQIFLRGHGNGILPEAERLIHLPRGHGEAAVDAWANLYAEAGVAIAARRAGYALPEGSVELSGVEDGLKGMLFIDACADSHESGGSWVSIKQ</sequence>
<dbReference type="SUPFAM" id="SSF55347">
    <property type="entry name" value="Glyceraldehyde-3-phosphate dehydrogenase-like, C-terminal domain"/>
    <property type="match status" value="1"/>
</dbReference>
<dbReference type="Proteomes" id="UP000730739">
    <property type="component" value="Unassembled WGS sequence"/>
</dbReference>
<evidence type="ECO:0000259" key="3">
    <source>
        <dbReference type="Pfam" id="PF22725"/>
    </source>
</evidence>
<evidence type="ECO:0000313" key="4">
    <source>
        <dbReference type="EMBL" id="MBP2238978.1"/>
    </source>
</evidence>
<dbReference type="PANTHER" id="PTHR43708">
    <property type="entry name" value="CONSERVED EXPRESSED OXIDOREDUCTASE (EUROFUNG)"/>
    <property type="match status" value="1"/>
</dbReference>
<comment type="caution">
    <text evidence="4">The sequence shown here is derived from an EMBL/GenBank/DDBJ whole genome shotgun (WGS) entry which is preliminary data.</text>
</comment>
<name>A0ABS4R7V2_9HYPH</name>
<dbReference type="PANTHER" id="PTHR43708:SF3">
    <property type="entry name" value="OXIDOREDUCTASE"/>
    <property type="match status" value="1"/>
</dbReference>
<dbReference type="InterPro" id="IPR036291">
    <property type="entry name" value="NAD(P)-bd_dom_sf"/>
</dbReference>
<dbReference type="Gene3D" id="3.30.360.10">
    <property type="entry name" value="Dihydrodipicolinate Reductase, domain 2"/>
    <property type="match status" value="1"/>
</dbReference>
<proteinExistence type="predicted"/>
<dbReference type="EMBL" id="JAGILA010000010">
    <property type="protein sequence ID" value="MBP2238978.1"/>
    <property type="molecule type" value="Genomic_DNA"/>
</dbReference>
<evidence type="ECO:0000259" key="2">
    <source>
        <dbReference type="Pfam" id="PF01408"/>
    </source>
</evidence>
<dbReference type="Pfam" id="PF22725">
    <property type="entry name" value="GFO_IDH_MocA_C3"/>
    <property type="match status" value="1"/>
</dbReference>
<accession>A0ABS4R7V2</accession>
<evidence type="ECO:0000256" key="1">
    <source>
        <dbReference type="ARBA" id="ARBA00023002"/>
    </source>
</evidence>
<dbReference type="InterPro" id="IPR051317">
    <property type="entry name" value="Gfo/Idh/MocA_oxidoreduct"/>
</dbReference>
<keyword evidence="5" id="KW-1185">Reference proteome</keyword>
<dbReference type="InterPro" id="IPR055170">
    <property type="entry name" value="GFO_IDH_MocA-like_dom"/>
</dbReference>
<dbReference type="Pfam" id="PF01408">
    <property type="entry name" value="GFO_IDH_MocA"/>
    <property type="match status" value="1"/>
</dbReference>
<dbReference type="SUPFAM" id="SSF51735">
    <property type="entry name" value="NAD(P)-binding Rossmann-fold domains"/>
    <property type="match status" value="1"/>
</dbReference>
<protein>
    <submittedName>
        <fullName evidence="4">Dehydrogenase</fullName>
    </submittedName>
</protein>
<feature type="domain" description="Gfo/Idh/MocA-like oxidoreductase N-terminal" evidence="2">
    <location>
        <begin position="8"/>
        <end position="67"/>
    </location>
</feature>
<feature type="domain" description="GFO/IDH/MocA-like oxidoreductase" evidence="3">
    <location>
        <begin position="77"/>
        <end position="207"/>
    </location>
</feature>
<dbReference type="Gene3D" id="3.40.50.720">
    <property type="entry name" value="NAD(P)-binding Rossmann-like Domain"/>
    <property type="match status" value="1"/>
</dbReference>
<gene>
    <name evidence="4" type="ORF">J2Z31_005519</name>
</gene>
<evidence type="ECO:0000313" key="5">
    <source>
        <dbReference type="Proteomes" id="UP000730739"/>
    </source>
</evidence>
<organism evidence="4 5">
    <name type="scientific">Sinorhizobium kostiense</name>
    <dbReference type="NCBI Taxonomy" id="76747"/>
    <lineage>
        <taxon>Bacteria</taxon>
        <taxon>Pseudomonadati</taxon>
        <taxon>Pseudomonadota</taxon>
        <taxon>Alphaproteobacteria</taxon>
        <taxon>Hyphomicrobiales</taxon>
        <taxon>Rhizobiaceae</taxon>
        <taxon>Sinorhizobium/Ensifer group</taxon>
        <taxon>Sinorhizobium</taxon>
    </lineage>
</organism>
<dbReference type="InterPro" id="IPR000683">
    <property type="entry name" value="Gfo/Idh/MocA-like_OxRdtase_N"/>
</dbReference>
<keyword evidence="1" id="KW-0560">Oxidoreductase</keyword>
<reference evidence="4 5" key="1">
    <citation type="submission" date="2021-03" db="EMBL/GenBank/DDBJ databases">
        <title>Genomic Encyclopedia of Type Strains, Phase IV (KMG-IV): sequencing the most valuable type-strain genomes for metagenomic binning, comparative biology and taxonomic classification.</title>
        <authorList>
            <person name="Goeker M."/>
        </authorList>
    </citation>
    <scope>NUCLEOTIDE SEQUENCE [LARGE SCALE GENOMIC DNA]</scope>
    <source>
        <strain evidence="4 5">DSM 13372</strain>
    </source>
</reference>